<organism evidence="7 8">
    <name type="scientific">Escovopsis weberi</name>
    <dbReference type="NCBI Taxonomy" id="150374"/>
    <lineage>
        <taxon>Eukaryota</taxon>
        <taxon>Fungi</taxon>
        <taxon>Dikarya</taxon>
        <taxon>Ascomycota</taxon>
        <taxon>Pezizomycotina</taxon>
        <taxon>Sordariomycetes</taxon>
        <taxon>Hypocreomycetidae</taxon>
        <taxon>Hypocreales</taxon>
        <taxon>Hypocreaceae</taxon>
        <taxon>Escovopsis</taxon>
    </lineage>
</organism>
<dbReference type="Gene3D" id="3.30.40.10">
    <property type="entry name" value="Zinc/RING finger domain, C3HC4 (zinc finger)"/>
    <property type="match status" value="1"/>
</dbReference>
<feature type="region of interest" description="Disordered" evidence="5">
    <location>
        <begin position="271"/>
        <end position="339"/>
    </location>
</feature>
<feature type="domain" description="RING-type" evidence="6">
    <location>
        <begin position="16"/>
        <end position="72"/>
    </location>
</feature>
<dbReference type="PROSITE" id="PS00518">
    <property type="entry name" value="ZF_RING_1"/>
    <property type="match status" value="1"/>
</dbReference>
<dbReference type="EMBL" id="LGSR01000022">
    <property type="protein sequence ID" value="KOS18050.1"/>
    <property type="molecule type" value="Genomic_DNA"/>
</dbReference>
<gene>
    <name evidence="7" type="ORF">ESCO_003100</name>
</gene>
<evidence type="ECO:0000256" key="2">
    <source>
        <dbReference type="ARBA" id="ARBA00022771"/>
    </source>
</evidence>
<accession>A0A0M8N1J7</accession>
<evidence type="ECO:0000256" key="4">
    <source>
        <dbReference type="PROSITE-ProRule" id="PRU00175"/>
    </source>
</evidence>
<evidence type="ECO:0000256" key="1">
    <source>
        <dbReference type="ARBA" id="ARBA00022723"/>
    </source>
</evidence>
<dbReference type="GO" id="GO:0061630">
    <property type="term" value="F:ubiquitin protein ligase activity"/>
    <property type="evidence" value="ECO:0007669"/>
    <property type="project" value="InterPro"/>
</dbReference>
<dbReference type="InterPro" id="IPR017907">
    <property type="entry name" value="Znf_RING_CS"/>
</dbReference>
<sequence>MESRKPSVDLGKELTCSICTELLYQPLTLLDCLHTYCGACLKEWFKFQAAKAARAPVPPTPDTVIFSCPSCRSRVRDTKHNATVVTLLDMYIAANPTRDRTDDDKQEMAAKYKPGDQVLPKVKVRERTGEERRADEEDQRLVDEVRQISLREAVAAGGGGGSSSSSSSQSTRPRYRGDSRSGDERQRSSRRHESESNHRQPGEEGRQRQTENGGHGRERLHSDARRPRADSHSRHVEHQSSLRSLIGSEMSDREIEREIEDFARQIQEEGLLDGLDLDNIDLKGTVPTGTGQEKQRQRQDPCHATAGRGRPRREASSGQQAPQPVPDALTIEKWHRGCC</sequence>
<keyword evidence="3" id="KW-0862">Zinc</keyword>
<dbReference type="GO" id="GO:0005634">
    <property type="term" value="C:nucleus"/>
    <property type="evidence" value="ECO:0007669"/>
    <property type="project" value="TreeGrafter"/>
</dbReference>
<dbReference type="GO" id="GO:0006513">
    <property type="term" value="P:protein monoubiquitination"/>
    <property type="evidence" value="ECO:0007669"/>
    <property type="project" value="InterPro"/>
</dbReference>
<dbReference type="InterPro" id="IPR018957">
    <property type="entry name" value="Znf_C3HC4_RING-type"/>
</dbReference>
<feature type="compositionally biased region" description="Basic and acidic residues" evidence="5">
    <location>
        <begin position="330"/>
        <end position="339"/>
    </location>
</feature>
<reference evidence="7 8" key="1">
    <citation type="submission" date="2015-07" db="EMBL/GenBank/DDBJ databases">
        <title>The genome of the fungus Escovopsis weberi, a specialized disease agent of ant agriculture.</title>
        <authorList>
            <person name="de Man T.J."/>
            <person name="Stajich J.E."/>
            <person name="Kubicek C.P."/>
            <person name="Chenthamara K."/>
            <person name="Atanasova L."/>
            <person name="Druzhinina I.S."/>
            <person name="Birnbaum S."/>
            <person name="Barribeau S.M."/>
            <person name="Teiling C."/>
            <person name="Suen G."/>
            <person name="Currie C."/>
            <person name="Gerardo N.M."/>
        </authorList>
    </citation>
    <scope>NUCLEOTIDE SEQUENCE [LARGE SCALE GENOMIC DNA]</scope>
</reference>
<evidence type="ECO:0000313" key="8">
    <source>
        <dbReference type="Proteomes" id="UP000053831"/>
    </source>
</evidence>
<evidence type="ECO:0000259" key="6">
    <source>
        <dbReference type="PROSITE" id="PS50089"/>
    </source>
</evidence>
<dbReference type="PROSITE" id="PS50089">
    <property type="entry name" value="ZF_RING_2"/>
    <property type="match status" value="1"/>
</dbReference>
<proteinExistence type="predicted"/>
<protein>
    <submittedName>
        <fullName evidence="7">E3 ubiquitin-protein ligase CHFR</fullName>
    </submittedName>
</protein>
<dbReference type="GO" id="GO:0008270">
    <property type="term" value="F:zinc ion binding"/>
    <property type="evidence" value="ECO:0007669"/>
    <property type="project" value="UniProtKB-KW"/>
</dbReference>
<name>A0A0M8N1J7_ESCWE</name>
<comment type="caution">
    <text evidence="7">The sequence shown here is derived from an EMBL/GenBank/DDBJ whole genome shotgun (WGS) entry which is preliminary data.</text>
</comment>
<dbReference type="InterPro" id="IPR013083">
    <property type="entry name" value="Znf_RING/FYVE/PHD"/>
</dbReference>
<dbReference type="PANTHER" id="PTHR14134:SF2">
    <property type="entry name" value="E3 UBIQUITIN-PROTEIN LIGASE RAD18"/>
    <property type="match status" value="1"/>
</dbReference>
<keyword evidence="1" id="KW-0479">Metal-binding</keyword>
<keyword evidence="8" id="KW-1185">Reference proteome</keyword>
<evidence type="ECO:0000256" key="5">
    <source>
        <dbReference type="SAM" id="MobiDB-lite"/>
    </source>
</evidence>
<dbReference type="Pfam" id="PF00097">
    <property type="entry name" value="zf-C3HC4"/>
    <property type="match status" value="1"/>
</dbReference>
<dbReference type="Proteomes" id="UP000053831">
    <property type="component" value="Unassembled WGS sequence"/>
</dbReference>
<dbReference type="InterPro" id="IPR039577">
    <property type="entry name" value="Rad18"/>
</dbReference>
<feature type="compositionally biased region" description="Basic and acidic residues" evidence="5">
    <location>
        <begin position="123"/>
        <end position="146"/>
    </location>
</feature>
<dbReference type="SMART" id="SM00184">
    <property type="entry name" value="RING"/>
    <property type="match status" value="1"/>
</dbReference>
<dbReference type="AlphaFoldDB" id="A0A0M8N1J7"/>
<dbReference type="SUPFAM" id="SSF57850">
    <property type="entry name" value="RING/U-box"/>
    <property type="match status" value="1"/>
</dbReference>
<dbReference type="STRING" id="150374.A0A0M8N1J7"/>
<dbReference type="PANTHER" id="PTHR14134">
    <property type="entry name" value="E3 UBIQUITIN-PROTEIN LIGASE RAD18"/>
    <property type="match status" value="1"/>
</dbReference>
<dbReference type="GO" id="GO:0006301">
    <property type="term" value="P:DNA damage tolerance"/>
    <property type="evidence" value="ECO:0007669"/>
    <property type="project" value="InterPro"/>
</dbReference>
<keyword evidence="2 4" id="KW-0863">Zinc-finger</keyword>
<dbReference type="GO" id="GO:0097505">
    <property type="term" value="C:Rad6-Rad18 complex"/>
    <property type="evidence" value="ECO:0007669"/>
    <property type="project" value="TreeGrafter"/>
</dbReference>
<dbReference type="InterPro" id="IPR001841">
    <property type="entry name" value="Znf_RING"/>
</dbReference>
<evidence type="ECO:0000313" key="7">
    <source>
        <dbReference type="EMBL" id="KOS18050.1"/>
    </source>
</evidence>
<dbReference type="OrthoDB" id="1305878at2759"/>
<feature type="region of interest" description="Disordered" evidence="5">
    <location>
        <begin position="113"/>
        <end position="251"/>
    </location>
</feature>
<feature type="compositionally biased region" description="Basic and acidic residues" evidence="5">
    <location>
        <begin position="175"/>
        <end position="240"/>
    </location>
</feature>
<evidence type="ECO:0000256" key="3">
    <source>
        <dbReference type="ARBA" id="ARBA00022833"/>
    </source>
</evidence>
<dbReference type="GO" id="GO:0003697">
    <property type="term" value="F:single-stranded DNA binding"/>
    <property type="evidence" value="ECO:0007669"/>
    <property type="project" value="InterPro"/>
</dbReference>